<evidence type="ECO:0000313" key="1">
    <source>
        <dbReference type="EMBL" id="KOO47028.1"/>
    </source>
</evidence>
<dbReference type="GO" id="GO:0008168">
    <property type="term" value="F:methyltransferase activity"/>
    <property type="evidence" value="ECO:0007669"/>
    <property type="project" value="UniProtKB-KW"/>
</dbReference>
<dbReference type="GO" id="GO:0032259">
    <property type="term" value="P:methylation"/>
    <property type="evidence" value="ECO:0007669"/>
    <property type="project" value="UniProtKB-KW"/>
</dbReference>
<dbReference type="Proteomes" id="UP000037558">
    <property type="component" value="Unassembled WGS sequence"/>
</dbReference>
<dbReference type="STRING" id="284581.AMD01_07660"/>
<organism evidence="1 2">
    <name type="scientific">Priestia koreensis</name>
    <dbReference type="NCBI Taxonomy" id="284581"/>
    <lineage>
        <taxon>Bacteria</taxon>
        <taxon>Bacillati</taxon>
        <taxon>Bacillota</taxon>
        <taxon>Bacilli</taxon>
        <taxon>Bacillales</taxon>
        <taxon>Bacillaceae</taxon>
        <taxon>Priestia</taxon>
    </lineage>
</organism>
<sequence>MFLLDKEENPFIQKEAYFKEKSKERSKIEANNSEFKHRHGYDVATSTGLIVMEMQGAIAIFTLNLKRCES</sequence>
<accession>A0A0M0L8P3</accession>
<name>A0A0M0L8P3_9BACI</name>
<protein>
    <submittedName>
        <fullName evidence="1">Serine hydroxymethyltransferase</fullName>
    </submittedName>
</protein>
<reference evidence="2" key="1">
    <citation type="submission" date="2015-08" db="EMBL/GenBank/DDBJ databases">
        <title>Fjat-14210 dsm16467.</title>
        <authorList>
            <person name="Liu B."/>
            <person name="Wang J."/>
            <person name="Zhu Y."/>
            <person name="Liu G."/>
            <person name="Chen Q."/>
            <person name="Chen Z."/>
            <person name="Lan J."/>
            <person name="Che J."/>
            <person name="Ge C."/>
            <person name="Shi H."/>
            <person name="Pan Z."/>
            <person name="Liu X."/>
        </authorList>
    </citation>
    <scope>NUCLEOTIDE SEQUENCE [LARGE SCALE GENOMIC DNA]</scope>
    <source>
        <strain evidence="2">DSM 16467</strain>
    </source>
</reference>
<gene>
    <name evidence="1" type="ORF">AMD01_07660</name>
</gene>
<dbReference type="PATRIC" id="fig|284581.3.peg.3581"/>
<dbReference type="AlphaFoldDB" id="A0A0M0L8P3"/>
<comment type="caution">
    <text evidence="1">The sequence shown here is derived from an EMBL/GenBank/DDBJ whole genome shotgun (WGS) entry which is preliminary data.</text>
</comment>
<keyword evidence="2" id="KW-1185">Reference proteome</keyword>
<dbReference type="EMBL" id="LILC01000011">
    <property type="protein sequence ID" value="KOO47028.1"/>
    <property type="molecule type" value="Genomic_DNA"/>
</dbReference>
<keyword evidence="1" id="KW-0489">Methyltransferase</keyword>
<keyword evidence="1" id="KW-0808">Transferase</keyword>
<evidence type="ECO:0000313" key="2">
    <source>
        <dbReference type="Proteomes" id="UP000037558"/>
    </source>
</evidence>
<proteinExistence type="predicted"/>